<reference evidence="1 2" key="1">
    <citation type="submission" date="2020-08" db="EMBL/GenBank/DDBJ databases">
        <title>Genomic Encyclopedia of Type Strains, Phase IV (KMG-IV): sequencing the most valuable type-strain genomes for metagenomic binning, comparative biology and taxonomic classification.</title>
        <authorList>
            <person name="Goeker M."/>
        </authorList>
    </citation>
    <scope>NUCLEOTIDE SEQUENCE [LARGE SCALE GENOMIC DNA]</scope>
    <source>
        <strain evidence="1 2">DSM 24448</strain>
    </source>
</reference>
<evidence type="ECO:0000313" key="2">
    <source>
        <dbReference type="Proteomes" id="UP000548978"/>
    </source>
</evidence>
<dbReference type="EMBL" id="JACIJB010000005">
    <property type="protein sequence ID" value="MBB5660822.1"/>
    <property type="molecule type" value="Genomic_DNA"/>
</dbReference>
<sequence length="125" mass="13570">MTDRSPTARLAALRASALAVYRAHDLPTKAGFYRKGPKAKRWTRLADDLDAGARWDLIRAHAPDSGWRFLERDRLGETHEAAAVREAARVLVACTRLETALEGAEGTLVALIDLALSLPAGPLKA</sequence>
<protein>
    <submittedName>
        <fullName evidence="1">Uncharacterized protein</fullName>
    </submittedName>
</protein>
<keyword evidence="2" id="KW-1185">Reference proteome</keyword>
<proteinExistence type="predicted"/>
<name>A0A7W9A3K3_9CAUL</name>
<dbReference type="AlphaFoldDB" id="A0A7W9A3K3"/>
<dbReference type="OrthoDB" id="7204447at2"/>
<evidence type="ECO:0000313" key="1">
    <source>
        <dbReference type="EMBL" id="MBB5660822.1"/>
    </source>
</evidence>
<gene>
    <name evidence="1" type="ORF">FHS65_001573</name>
</gene>
<comment type="caution">
    <text evidence="1">The sequence shown here is derived from an EMBL/GenBank/DDBJ whole genome shotgun (WGS) entry which is preliminary data.</text>
</comment>
<organism evidence="1 2">
    <name type="scientific">Brevundimonas halotolerans</name>
    <dbReference type="NCBI Taxonomy" id="69670"/>
    <lineage>
        <taxon>Bacteria</taxon>
        <taxon>Pseudomonadati</taxon>
        <taxon>Pseudomonadota</taxon>
        <taxon>Alphaproteobacteria</taxon>
        <taxon>Caulobacterales</taxon>
        <taxon>Caulobacteraceae</taxon>
        <taxon>Brevundimonas</taxon>
    </lineage>
</organism>
<dbReference type="RefSeq" id="WP_123288068.1">
    <property type="nucleotide sequence ID" value="NZ_JACIJB010000005.1"/>
</dbReference>
<dbReference type="Proteomes" id="UP000548978">
    <property type="component" value="Unassembled WGS sequence"/>
</dbReference>
<accession>A0A7W9A3K3</accession>